<dbReference type="SUPFAM" id="SSF52113">
    <property type="entry name" value="BRCT domain"/>
    <property type="match status" value="1"/>
</dbReference>
<dbReference type="InterPro" id="IPR053848">
    <property type="entry name" value="IMS_HHH_1"/>
</dbReference>
<feature type="domain" description="UmuC" evidence="18">
    <location>
        <begin position="383"/>
        <end position="581"/>
    </location>
</feature>
<keyword evidence="12" id="KW-0234">DNA repair</keyword>
<dbReference type="InterPro" id="IPR043502">
    <property type="entry name" value="DNA/RNA_pol_sf"/>
</dbReference>
<dbReference type="CDD" id="cd01701">
    <property type="entry name" value="PolY_Rev1"/>
    <property type="match status" value="1"/>
</dbReference>
<dbReference type="GeneID" id="6073606"/>
<dbReference type="OrthoDB" id="427711at2759"/>
<evidence type="ECO:0000256" key="3">
    <source>
        <dbReference type="ARBA" id="ARBA00010945"/>
    </source>
</evidence>
<organism evidence="20">
    <name type="scientific">Laccaria bicolor (strain S238N-H82 / ATCC MYA-4686)</name>
    <name type="common">Bicoloured deceiver</name>
    <name type="synonym">Laccaria laccata var. bicolor</name>
    <dbReference type="NCBI Taxonomy" id="486041"/>
    <lineage>
        <taxon>Eukaryota</taxon>
        <taxon>Fungi</taxon>
        <taxon>Dikarya</taxon>
        <taxon>Basidiomycota</taxon>
        <taxon>Agaricomycotina</taxon>
        <taxon>Agaricomycetes</taxon>
        <taxon>Agaricomycetidae</taxon>
        <taxon>Agaricales</taxon>
        <taxon>Agaricineae</taxon>
        <taxon>Hydnangiaceae</taxon>
        <taxon>Laccaria</taxon>
    </lineage>
</organism>
<keyword evidence="8" id="KW-0479">Metal-binding</keyword>
<evidence type="ECO:0000313" key="20">
    <source>
        <dbReference type="Proteomes" id="UP000001194"/>
    </source>
</evidence>
<dbReference type="GO" id="GO:0003887">
    <property type="term" value="F:DNA-directed DNA polymerase activity"/>
    <property type="evidence" value="ECO:0007669"/>
    <property type="project" value="InterPro"/>
</dbReference>
<dbReference type="PROSITE" id="PS50173">
    <property type="entry name" value="UMUC"/>
    <property type="match status" value="1"/>
</dbReference>
<dbReference type="InterPro" id="IPR036420">
    <property type="entry name" value="BRCT_dom_sf"/>
</dbReference>
<dbReference type="Proteomes" id="UP000001194">
    <property type="component" value="Unassembled WGS sequence"/>
</dbReference>
<dbReference type="InterPro" id="IPR031991">
    <property type="entry name" value="Rev1_C"/>
</dbReference>
<keyword evidence="20" id="KW-1185">Reference proteome</keyword>
<dbReference type="PANTHER" id="PTHR45990">
    <property type="entry name" value="DNA REPAIR PROTEIN REV1"/>
    <property type="match status" value="1"/>
</dbReference>
<dbReference type="Gene3D" id="3.30.1490.100">
    <property type="entry name" value="DNA polymerase, Y-family, little finger domain"/>
    <property type="match status" value="1"/>
</dbReference>
<accession>B0D2Y9</accession>
<keyword evidence="13" id="KW-0539">Nucleus</keyword>
<keyword evidence="7" id="KW-0548">Nucleotidyltransferase</keyword>
<comment type="similarity">
    <text evidence="3">Belongs to the DNA polymerase type-Y family.</text>
</comment>
<dbReference type="Pfam" id="PF16727">
    <property type="entry name" value="REV1_C"/>
    <property type="match status" value="1"/>
</dbReference>
<dbReference type="Gene3D" id="1.20.58.1280">
    <property type="entry name" value="DNA repair protein Rev1, C-terminal domain"/>
    <property type="match status" value="1"/>
</dbReference>
<dbReference type="PANTHER" id="PTHR45990:SF1">
    <property type="entry name" value="DNA REPAIR PROTEIN REV1"/>
    <property type="match status" value="1"/>
</dbReference>
<gene>
    <name evidence="19" type="ORF">LACBIDRAFT_315697</name>
</gene>
<evidence type="ECO:0000256" key="11">
    <source>
        <dbReference type="ARBA" id="ARBA00023125"/>
    </source>
</evidence>
<keyword evidence="6" id="KW-0808">Transferase</keyword>
<dbReference type="InterPro" id="IPR001357">
    <property type="entry name" value="BRCT_dom"/>
</dbReference>
<dbReference type="InterPro" id="IPR036775">
    <property type="entry name" value="DNA_pol_Y-fam_lit_finger_sf"/>
</dbReference>
<sequence length="1152" mass="128347">MTDPTAGASQNSSDYFEEESSQFLEALQAAVLPGDIVSKPEDNASEAPNKDEDSDESEDLEPPPSTQPSLKRRLFETEDDRDDVYGAAHFGEFGEYMRRKRAKLQIQNEGLKEPDGQSEIFKGLSIYINGYTTPSVQDLRQLIVKHGGVFQPYLDKKALVTHIITCSLTPAKLREFKHMKVVRPEWLVESAEAGVLLPWSNYLYVQSERPEASQGAKNNQTTLLNGMKVPFKSSTTTTFKVPQTPQPKTPTKPQPVANKSPSKDPEAVELPRYASSTSNPLATRVMANADWRKAHTSVAPDFIEGYYKNSRLHHLSTWKAELKGLVQEAMERAEAGAGGTGHVGKIDSEETNVSMRGAELVMRSPAAKRKGKGKAVGDQERVIMHCDFDCFFVSAGLVSRPEHKGKPVVVCHSQGTQGGASSTSEIASSSYEARKFGIKNGMSLQQARKLCPGIITIPYEFERYKQFSLLFYTVLMSHADDLQAVSVDEALIDVTSTVTQLRSHVGLEGSPHDPAKDFAETIRAQIRKATSCEISIGISHNILLARLATRRAKPGGSFHLVPLDVPDFLAPLDIADLHGFGRSTKQKAQEKLGVTTLGELAKKSKGVLIDALGKATGETLYDAVRGIDDKKLESDKPRKSVSCEINYGIRFENNEQAEAFVHQMAAEVKKRLDAIDMVGRSITMKVMKRDPTAPVEPPKFLGHGSCDLFNKQIPLIGPGGRATSDEQIIGEHAWRLLKSFNFDPKELRGLGIQVQKLESASSTAHAPPGQAMLPFKRKGPAEPAGPSTTEPEIRVQPPSQGNNDITKTAVETSTPTVTFDLPSFSQVDMSVFHALPQDVRKELENEYKRRSASPFPNVAGPAPKPAAASTSHHPPPFLPHNKRPGAPNIFPRNPRGGRPNFKHISKQLAPRSAPAVSPGKSYLMRLLEQEKERKMRRNPKRHIPDAKLRDLNLDPEVFNLLPRRIQDEQLIRARILKEKGSLPSPPAERKILKPRKPEWPEGWMPYRAPNPKSRWVQPPFLKQYTQGQEGKKEKLFFSETDDVQRVLETWVTTYRHWAPREKDVEYLAKYLLATIDGYTASDVGVERGIAVMKWWLVLLRRFWPGSELYEEDEPDGSQTDWVGEAWWATFRQIKERMDVVARQKFGGCLSLK</sequence>
<evidence type="ECO:0000259" key="18">
    <source>
        <dbReference type="PROSITE" id="PS50173"/>
    </source>
</evidence>
<evidence type="ECO:0000256" key="6">
    <source>
        <dbReference type="ARBA" id="ARBA00022679"/>
    </source>
</evidence>
<dbReference type="FunFam" id="3.40.50.10190:FF:000011">
    <property type="entry name" value="DNA repair protein REV1"/>
    <property type="match status" value="1"/>
</dbReference>
<dbReference type="PROSITE" id="PS50172">
    <property type="entry name" value="BRCT"/>
    <property type="match status" value="1"/>
</dbReference>
<proteinExistence type="inferred from homology"/>
<protein>
    <recommendedName>
        <fullName evidence="4">DNA repair protein REV1</fullName>
    </recommendedName>
    <alternativeName>
        <fullName evidence="15">Reversionless protein 1</fullName>
    </alternativeName>
</protein>
<feature type="region of interest" description="Disordered" evidence="16">
    <location>
        <begin position="759"/>
        <end position="806"/>
    </location>
</feature>
<evidence type="ECO:0000256" key="5">
    <source>
        <dbReference type="ARBA" id="ARBA00022634"/>
    </source>
</evidence>
<dbReference type="KEGG" id="lbc:LACBIDRAFT_315697"/>
<feature type="region of interest" description="Disordered" evidence="16">
    <location>
        <begin position="844"/>
        <end position="917"/>
    </location>
</feature>
<dbReference type="Gene3D" id="6.10.250.1490">
    <property type="match status" value="1"/>
</dbReference>
<evidence type="ECO:0000256" key="16">
    <source>
        <dbReference type="SAM" id="MobiDB-lite"/>
    </source>
</evidence>
<dbReference type="RefSeq" id="XP_001878135.1">
    <property type="nucleotide sequence ID" value="XM_001878100.1"/>
</dbReference>
<dbReference type="STRING" id="486041.B0D2Y9"/>
<dbReference type="Gene3D" id="3.40.50.10190">
    <property type="entry name" value="BRCT domain"/>
    <property type="match status" value="1"/>
</dbReference>
<evidence type="ECO:0000256" key="15">
    <source>
        <dbReference type="ARBA" id="ARBA00081902"/>
    </source>
</evidence>
<dbReference type="GO" id="GO:0042276">
    <property type="term" value="P:error-prone translesion synthesis"/>
    <property type="evidence" value="ECO:0007669"/>
    <property type="project" value="TreeGrafter"/>
</dbReference>
<dbReference type="CDD" id="cd19318">
    <property type="entry name" value="Rev1_UBM2"/>
    <property type="match status" value="1"/>
</dbReference>
<keyword evidence="11" id="KW-0238">DNA-binding</keyword>
<dbReference type="SUPFAM" id="SSF56672">
    <property type="entry name" value="DNA/RNA polymerases"/>
    <property type="match status" value="1"/>
</dbReference>
<dbReference type="GO" id="GO:0005634">
    <property type="term" value="C:nucleus"/>
    <property type="evidence" value="ECO:0007669"/>
    <property type="project" value="UniProtKB-SubCell"/>
</dbReference>
<feature type="region of interest" description="Disordered" evidence="16">
    <location>
        <begin position="1"/>
        <end position="21"/>
    </location>
</feature>
<evidence type="ECO:0000256" key="12">
    <source>
        <dbReference type="ARBA" id="ARBA00023204"/>
    </source>
</evidence>
<dbReference type="InterPro" id="IPR001126">
    <property type="entry name" value="UmuC"/>
</dbReference>
<evidence type="ECO:0000313" key="19">
    <source>
        <dbReference type="EMBL" id="EDR10834.1"/>
    </source>
</evidence>
<dbReference type="Pfam" id="PF00817">
    <property type="entry name" value="IMS"/>
    <property type="match status" value="1"/>
</dbReference>
<keyword evidence="5" id="KW-0237">DNA synthesis</keyword>
<dbReference type="InterPro" id="IPR047346">
    <property type="entry name" value="Rev1_UBM1/2"/>
</dbReference>
<dbReference type="Pfam" id="PF21999">
    <property type="entry name" value="IMS_HHH_1"/>
    <property type="match status" value="1"/>
</dbReference>
<dbReference type="SUPFAM" id="SSF100879">
    <property type="entry name" value="Lesion bypass DNA polymerase (Y-family), little finger domain"/>
    <property type="match status" value="1"/>
</dbReference>
<dbReference type="Gene3D" id="3.40.1170.60">
    <property type="match status" value="1"/>
</dbReference>
<dbReference type="GO" id="GO:0017125">
    <property type="term" value="F:deoxycytidyl transferase activity"/>
    <property type="evidence" value="ECO:0007669"/>
    <property type="project" value="TreeGrafter"/>
</dbReference>
<keyword evidence="10" id="KW-0460">Magnesium</keyword>
<evidence type="ECO:0000256" key="4">
    <source>
        <dbReference type="ARBA" id="ARBA00020399"/>
    </source>
</evidence>
<dbReference type="GO" id="GO:0070987">
    <property type="term" value="P:error-free translesion synthesis"/>
    <property type="evidence" value="ECO:0007669"/>
    <property type="project" value="UniProtKB-ARBA"/>
</dbReference>
<dbReference type="Gene3D" id="3.30.70.270">
    <property type="match status" value="1"/>
</dbReference>
<feature type="compositionally biased region" description="Pro residues" evidence="16">
    <location>
        <begin position="244"/>
        <end position="253"/>
    </location>
</feature>
<comment type="function">
    <text evidence="14">Deoxycytidyl transferase involved in DNA repair. Transfers a dCMP residue from dCTP to the 3'-end of a DNA primer in a template-dependent reaction. May assist in the first step in the bypass of abasic lesions by the insertion of a nucleotide opposite the lesion. Required for normal induction of mutations by physical and chemical agents. Involved in mitochondrial DNA mutagenesis.</text>
</comment>
<dbReference type="GO" id="GO:0006281">
    <property type="term" value="P:DNA repair"/>
    <property type="evidence" value="ECO:0007669"/>
    <property type="project" value="UniProtKB-KW"/>
</dbReference>
<dbReference type="InterPro" id="IPR017961">
    <property type="entry name" value="DNA_pol_Y-fam_little_finger"/>
</dbReference>
<dbReference type="GO" id="GO:0046872">
    <property type="term" value="F:metal ion binding"/>
    <property type="evidence" value="ECO:0007669"/>
    <property type="project" value="UniProtKB-KW"/>
</dbReference>
<name>B0D2Y9_LACBS</name>
<dbReference type="InParanoid" id="B0D2Y9"/>
<evidence type="ECO:0000256" key="13">
    <source>
        <dbReference type="ARBA" id="ARBA00023242"/>
    </source>
</evidence>
<dbReference type="GO" id="GO:0003684">
    <property type="term" value="F:damaged DNA binding"/>
    <property type="evidence" value="ECO:0007669"/>
    <property type="project" value="InterPro"/>
</dbReference>
<dbReference type="FunCoup" id="B0D2Y9">
    <property type="interactions" value="337"/>
</dbReference>
<evidence type="ECO:0000256" key="8">
    <source>
        <dbReference type="ARBA" id="ARBA00022723"/>
    </source>
</evidence>
<comment type="subcellular location">
    <subcellularLocation>
        <location evidence="2">Nucleus</location>
    </subcellularLocation>
</comment>
<dbReference type="Pfam" id="PF16589">
    <property type="entry name" value="BRCT_2"/>
    <property type="match status" value="1"/>
</dbReference>
<evidence type="ECO:0000256" key="2">
    <source>
        <dbReference type="ARBA" id="ARBA00004123"/>
    </source>
</evidence>
<evidence type="ECO:0000256" key="9">
    <source>
        <dbReference type="ARBA" id="ARBA00022763"/>
    </source>
</evidence>
<feature type="domain" description="BRCT" evidence="17">
    <location>
        <begin position="116"/>
        <end position="204"/>
    </location>
</feature>
<feature type="compositionally biased region" description="Low complexity" evidence="16">
    <location>
        <begin position="859"/>
        <end position="872"/>
    </location>
</feature>
<evidence type="ECO:0000259" key="17">
    <source>
        <dbReference type="PROSITE" id="PS50172"/>
    </source>
</evidence>
<dbReference type="AlphaFoldDB" id="B0D2Y9"/>
<dbReference type="InterPro" id="IPR043128">
    <property type="entry name" value="Rev_trsase/Diguanyl_cyclase"/>
</dbReference>
<evidence type="ECO:0000256" key="10">
    <source>
        <dbReference type="ARBA" id="ARBA00022842"/>
    </source>
</evidence>
<comment type="cofactor">
    <cofactor evidence="1">
        <name>Mg(2+)</name>
        <dbReference type="ChEBI" id="CHEBI:18420"/>
    </cofactor>
</comment>
<dbReference type="CDD" id="cd17719">
    <property type="entry name" value="BRCT_Rev1"/>
    <property type="match status" value="1"/>
</dbReference>
<dbReference type="Gene3D" id="6.10.250.1630">
    <property type="match status" value="1"/>
</dbReference>
<dbReference type="InterPro" id="IPR038401">
    <property type="entry name" value="Rev1_C_sf"/>
</dbReference>
<feature type="compositionally biased region" description="Acidic residues" evidence="16">
    <location>
        <begin position="52"/>
        <end position="61"/>
    </location>
</feature>
<dbReference type="Gene3D" id="1.10.150.20">
    <property type="entry name" value="5' to 3' exonuclease, C-terminal subdomain"/>
    <property type="match status" value="1"/>
</dbReference>
<dbReference type="EMBL" id="DS547096">
    <property type="protein sequence ID" value="EDR10834.1"/>
    <property type="molecule type" value="Genomic_DNA"/>
</dbReference>
<evidence type="ECO:0000256" key="14">
    <source>
        <dbReference type="ARBA" id="ARBA00058985"/>
    </source>
</evidence>
<keyword evidence="9" id="KW-0227">DNA damage</keyword>
<feature type="compositionally biased region" description="Polar residues" evidence="16">
    <location>
        <begin position="797"/>
        <end position="806"/>
    </location>
</feature>
<feature type="region of interest" description="Disordered" evidence="16">
    <location>
        <begin position="235"/>
        <end position="275"/>
    </location>
</feature>
<dbReference type="FunFam" id="3.30.1490.100:FF:000001">
    <property type="entry name" value="DNA repair protein REV1"/>
    <property type="match status" value="1"/>
</dbReference>
<evidence type="ECO:0000256" key="1">
    <source>
        <dbReference type="ARBA" id="ARBA00001946"/>
    </source>
</evidence>
<dbReference type="Pfam" id="PF11799">
    <property type="entry name" value="IMS_C"/>
    <property type="match status" value="1"/>
</dbReference>
<dbReference type="SMART" id="SM00292">
    <property type="entry name" value="BRCT"/>
    <property type="match status" value="1"/>
</dbReference>
<reference evidence="19 20" key="1">
    <citation type="journal article" date="2008" name="Nature">
        <title>The genome of Laccaria bicolor provides insights into mycorrhizal symbiosis.</title>
        <authorList>
            <person name="Martin F."/>
            <person name="Aerts A."/>
            <person name="Ahren D."/>
            <person name="Brun A."/>
            <person name="Danchin E.G.J."/>
            <person name="Duchaussoy F."/>
            <person name="Gibon J."/>
            <person name="Kohler A."/>
            <person name="Lindquist E."/>
            <person name="Pereda V."/>
            <person name="Salamov A."/>
            <person name="Shapiro H.J."/>
            <person name="Wuyts J."/>
            <person name="Blaudez D."/>
            <person name="Buee M."/>
            <person name="Brokstein P."/>
            <person name="Canbaeck B."/>
            <person name="Cohen D."/>
            <person name="Courty P.E."/>
            <person name="Coutinho P.M."/>
            <person name="Delaruelle C."/>
            <person name="Detter J.C."/>
            <person name="Deveau A."/>
            <person name="DiFazio S."/>
            <person name="Duplessis S."/>
            <person name="Fraissinet-Tachet L."/>
            <person name="Lucic E."/>
            <person name="Frey-Klett P."/>
            <person name="Fourrey C."/>
            <person name="Feussner I."/>
            <person name="Gay G."/>
            <person name="Grimwood J."/>
            <person name="Hoegger P.J."/>
            <person name="Jain P."/>
            <person name="Kilaru S."/>
            <person name="Labbe J."/>
            <person name="Lin Y.C."/>
            <person name="Legue V."/>
            <person name="Le Tacon F."/>
            <person name="Marmeisse R."/>
            <person name="Melayah D."/>
            <person name="Montanini B."/>
            <person name="Muratet M."/>
            <person name="Nehls U."/>
            <person name="Niculita-Hirzel H."/>
            <person name="Oudot-Le Secq M.P."/>
            <person name="Peter M."/>
            <person name="Quesneville H."/>
            <person name="Rajashekar B."/>
            <person name="Reich M."/>
            <person name="Rouhier N."/>
            <person name="Schmutz J."/>
            <person name="Yin T."/>
            <person name="Chalot M."/>
            <person name="Henrissat B."/>
            <person name="Kuees U."/>
            <person name="Lucas S."/>
            <person name="Van de Peer Y."/>
            <person name="Podila G.K."/>
            <person name="Polle A."/>
            <person name="Pukkila P.J."/>
            <person name="Richardson P.M."/>
            <person name="Rouze P."/>
            <person name="Sanders I.R."/>
            <person name="Stajich J.E."/>
            <person name="Tunlid A."/>
            <person name="Tuskan G."/>
            <person name="Grigoriev I.V."/>
        </authorList>
    </citation>
    <scope>NUCLEOTIDE SEQUENCE [LARGE SCALE GENOMIC DNA]</scope>
    <source>
        <strain evidence="20">S238N-H82 / ATCC MYA-4686</strain>
    </source>
</reference>
<feature type="region of interest" description="Disordered" evidence="16">
    <location>
        <begin position="33"/>
        <end position="78"/>
    </location>
</feature>
<dbReference type="HOGENOM" id="CLU_003901_0_3_1"/>
<evidence type="ECO:0000256" key="7">
    <source>
        <dbReference type="ARBA" id="ARBA00022695"/>
    </source>
</evidence>